<keyword evidence="2" id="KW-1185">Reference proteome</keyword>
<organism evidence="1 2">
    <name type="scientific">Halorubellus litoreus</name>
    <dbReference type="NCBI Taxonomy" id="755308"/>
    <lineage>
        <taxon>Archaea</taxon>
        <taxon>Methanobacteriati</taxon>
        <taxon>Methanobacteriota</taxon>
        <taxon>Stenosarchaea group</taxon>
        <taxon>Halobacteria</taxon>
        <taxon>Halobacteriales</taxon>
        <taxon>Halorubellaceae</taxon>
        <taxon>Halorubellus</taxon>
    </lineage>
</organism>
<evidence type="ECO:0000313" key="1">
    <source>
        <dbReference type="EMBL" id="MFC6953746.1"/>
    </source>
</evidence>
<proteinExistence type="predicted"/>
<dbReference type="AlphaFoldDB" id="A0ABD5VLK0"/>
<sequence length="86" mass="10108">MMDIDELEQREQSLWERIEVTEGVVSDLRHAQSLLYSAERRNSSYGLGLDLPTVTNEQMYEAESHLESLEEQHADVDEELYHRREA</sequence>
<evidence type="ECO:0000313" key="2">
    <source>
        <dbReference type="Proteomes" id="UP001596395"/>
    </source>
</evidence>
<gene>
    <name evidence="1" type="ORF">ACFQGB_12815</name>
</gene>
<name>A0ABD5VLK0_9EURY</name>
<comment type="caution">
    <text evidence="1">The sequence shown here is derived from an EMBL/GenBank/DDBJ whole genome shotgun (WGS) entry which is preliminary data.</text>
</comment>
<dbReference type="Proteomes" id="UP001596395">
    <property type="component" value="Unassembled WGS sequence"/>
</dbReference>
<dbReference type="RefSeq" id="WP_336350699.1">
    <property type="nucleotide sequence ID" value="NZ_JAZAQL010000002.1"/>
</dbReference>
<dbReference type="EMBL" id="JBHSXN010000002">
    <property type="protein sequence ID" value="MFC6953746.1"/>
    <property type="molecule type" value="Genomic_DNA"/>
</dbReference>
<accession>A0ABD5VLK0</accession>
<reference evidence="1 2" key="1">
    <citation type="journal article" date="2019" name="Int. J. Syst. Evol. Microbiol.">
        <title>The Global Catalogue of Microorganisms (GCM) 10K type strain sequencing project: providing services to taxonomists for standard genome sequencing and annotation.</title>
        <authorList>
            <consortium name="The Broad Institute Genomics Platform"/>
            <consortium name="The Broad Institute Genome Sequencing Center for Infectious Disease"/>
            <person name="Wu L."/>
            <person name="Ma J."/>
        </authorList>
    </citation>
    <scope>NUCLEOTIDE SEQUENCE [LARGE SCALE GENOMIC DNA]</scope>
    <source>
        <strain evidence="1 2">GX26</strain>
    </source>
</reference>
<protein>
    <submittedName>
        <fullName evidence="1">Uncharacterized protein</fullName>
    </submittedName>
</protein>